<dbReference type="Proteomes" id="UP000658225">
    <property type="component" value="Unassembled WGS sequence"/>
</dbReference>
<comment type="caution">
    <text evidence="2">The sequence shown here is derived from an EMBL/GenBank/DDBJ whole genome shotgun (WGS) entry which is preliminary data.</text>
</comment>
<feature type="chain" id="PRO_5039110384" description="Copper amine oxidase-like N-terminal domain-containing protein" evidence="1">
    <location>
        <begin position="23"/>
        <end position="717"/>
    </location>
</feature>
<evidence type="ECO:0000313" key="2">
    <source>
        <dbReference type="EMBL" id="MBE1556638.1"/>
    </source>
</evidence>
<protein>
    <recommendedName>
        <fullName evidence="4">Copper amine oxidase-like N-terminal domain-containing protein</fullName>
    </recommendedName>
</protein>
<evidence type="ECO:0000313" key="3">
    <source>
        <dbReference type="Proteomes" id="UP000658225"/>
    </source>
</evidence>
<dbReference type="AlphaFoldDB" id="A0A927R602"/>
<dbReference type="RefSeq" id="WP_192600266.1">
    <property type="nucleotide sequence ID" value="NZ_JADBEL010000031.1"/>
</dbReference>
<gene>
    <name evidence="2" type="ORF">H4683_003763</name>
</gene>
<keyword evidence="3" id="KW-1185">Reference proteome</keyword>
<proteinExistence type="predicted"/>
<accession>A0A927R602</accession>
<sequence>MSKLLKLVLSLLLIFAVGYSFSESANAESRTYHLFINSKMKQWESTNEYEPIIKNGILFVPLEAFANTVHSDLETGYFDIPDNTLLFKTANSGHILIPNHTEKVVFIDKNREFELEAKSFIVKKKATWKTLVYVPLSFITAKDGLNLNVEKKDYLDRSTLIYNDKERTMPIPPVSTEVGKSYPDGWTAPKLTSSLDMDPAKMQNVFTAELGFTDGRFYDLPSRASVIRVESFRGGGAVITHSMWEQKSVKESYRIPIVTLELLKLYFGNDAVKVVDYYEKGNLSAKPLFFEAGGMYGYIVRENGKTILRVGREPLEQQYYMDYENHCKIIDTNKKPVWNGQAFHKNQIGSVKVLETTNVVNRINKIVKTVKKGTILRVLYVENGKLTISSDEFITLDKKVAYTEIPAAEQFAMSCALGSNIEMPKMSAFNGSDYVFTIAESFTGVKKMVGVNKKTGSVVEFPLTGPAKNNALSLVELRETKNAIYTRDANYLDVIQTSLKKPFGSKVILKDVSHYEVLSNGIVYVKVERKSGKIVQSAVYTSDLDGKNNKLVKKLDATYTFSPIFGYDDNAIAVIQYDSKTGKNELQSVNLKNGKITVLNKFPKGTRYSEALVKMNGKGSFVIGIQKTAAATADFSTDWFVTNMKGAILGKFKVEGQQLLSVHLDKGKFSTNMTDFMHGAYYNVPIQSKTGKRDSLTTKDVAGKTFYKRGEGWYLVR</sequence>
<organism evidence="2 3">
    <name type="scientific">Sporosarcina limicola</name>
    <dbReference type="NCBI Taxonomy" id="34101"/>
    <lineage>
        <taxon>Bacteria</taxon>
        <taxon>Bacillati</taxon>
        <taxon>Bacillota</taxon>
        <taxon>Bacilli</taxon>
        <taxon>Bacillales</taxon>
        <taxon>Caryophanaceae</taxon>
        <taxon>Sporosarcina</taxon>
    </lineage>
</organism>
<reference evidence="2" key="1">
    <citation type="submission" date="2020-10" db="EMBL/GenBank/DDBJ databases">
        <title>Genomic Encyclopedia of Type Strains, Phase IV (KMG-IV): sequencing the most valuable type-strain genomes for metagenomic binning, comparative biology and taxonomic classification.</title>
        <authorList>
            <person name="Goeker M."/>
        </authorList>
    </citation>
    <scope>NUCLEOTIDE SEQUENCE</scope>
    <source>
        <strain evidence="2">DSM 13886</strain>
    </source>
</reference>
<evidence type="ECO:0000256" key="1">
    <source>
        <dbReference type="SAM" id="SignalP"/>
    </source>
</evidence>
<dbReference type="EMBL" id="JADBEL010000031">
    <property type="protein sequence ID" value="MBE1556638.1"/>
    <property type="molecule type" value="Genomic_DNA"/>
</dbReference>
<name>A0A927R602_9BACL</name>
<evidence type="ECO:0008006" key="4">
    <source>
        <dbReference type="Google" id="ProtNLM"/>
    </source>
</evidence>
<keyword evidence="1" id="KW-0732">Signal</keyword>
<feature type="signal peptide" evidence="1">
    <location>
        <begin position="1"/>
        <end position="22"/>
    </location>
</feature>